<dbReference type="EMBL" id="HBIM01013525">
    <property type="protein sequence ID" value="CAE0413696.1"/>
    <property type="molecule type" value="Transcribed_RNA"/>
</dbReference>
<accession>A0A7S3P9Q4</accession>
<organism evidence="2">
    <name type="scientific">Amphora coffeiformis</name>
    <dbReference type="NCBI Taxonomy" id="265554"/>
    <lineage>
        <taxon>Eukaryota</taxon>
        <taxon>Sar</taxon>
        <taxon>Stramenopiles</taxon>
        <taxon>Ochrophyta</taxon>
        <taxon>Bacillariophyta</taxon>
        <taxon>Bacillariophyceae</taxon>
        <taxon>Bacillariophycidae</taxon>
        <taxon>Thalassiophysales</taxon>
        <taxon>Catenulaceae</taxon>
        <taxon>Amphora</taxon>
    </lineage>
</organism>
<reference evidence="2" key="1">
    <citation type="submission" date="2021-01" db="EMBL/GenBank/DDBJ databases">
        <authorList>
            <person name="Corre E."/>
            <person name="Pelletier E."/>
            <person name="Niang G."/>
            <person name="Scheremetjew M."/>
            <person name="Finn R."/>
            <person name="Kale V."/>
            <person name="Holt S."/>
            <person name="Cochrane G."/>
            <person name="Meng A."/>
            <person name="Brown T."/>
            <person name="Cohen L."/>
        </authorList>
    </citation>
    <scope>NUCLEOTIDE SEQUENCE</scope>
    <source>
        <strain evidence="2">CCMP127</strain>
    </source>
</reference>
<feature type="chain" id="PRO_5031245080" evidence="1">
    <location>
        <begin position="21"/>
        <end position="305"/>
    </location>
</feature>
<name>A0A7S3P9Q4_9STRA</name>
<gene>
    <name evidence="2" type="ORF">ACOF00016_LOCUS10946</name>
</gene>
<proteinExistence type="predicted"/>
<dbReference type="AlphaFoldDB" id="A0A7S3P9Q4"/>
<protein>
    <submittedName>
        <fullName evidence="2">Uncharacterized protein</fullName>
    </submittedName>
</protein>
<feature type="signal peptide" evidence="1">
    <location>
        <begin position="1"/>
        <end position="20"/>
    </location>
</feature>
<sequence length="305" mass="33173">MARRLAHVVGLAALLGLVQGHVWGTRPAFSMIRDMPRGGSDGDYASQLEGVKSAVLASVSTSIEELRREIVEGGKVVEDFGAKAEVICNKALEDFAASAPDAGDDDSGASTYDRKMQELEAAVDAPLHVLYLKQLAFLRDTALQRFRASLKTSGSSDYEAMLQADAQFVREAEAASREGSDWDFASERSFLQAVMGNIAESSRKTMEVQMNNAQQQQTTMQFLQSQQQMIQQLQMQLYGQSSPWNVGVAYRIPDTNFNLQGSYQQGRANVQLSCVPDEYAPFLGPNGFTNGVGPGNLGLSLNLSV</sequence>
<keyword evidence="1" id="KW-0732">Signal</keyword>
<evidence type="ECO:0000256" key="1">
    <source>
        <dbReference type="SAM" id="SignalP"/>
    </source>
</evidence>
<evidence type="ECO:0000313" key="2">
    <source>
        <dbReference type="EMBL" id="CAE0413696.1"/>
    </source>
</evidence>